<reference evidence="1" key="3">
    <citation type="submission" date="2025-09" db="UniProtKB">
        <authorList>
            <consortium name="Ensembl"/>
        </authorList>
    </citation>
    <scope>IDENTIFICATION</scope>
</reference>
<organism evidence="1 2">
    <name type="scientific">Bos indicus x Bos taurus</name>
    <name type="common">Hybrid cattle</name>
    <dbReference type="NCBI Taxonomy" id="30522"/>
    <lineage>
        <taxon>Eukaryota</taxon>
        <taxon>Metazoa</taxon>
        <taxon>Chordata</taxon>
        <taxon>Craniata</taxon>
        <taxon>Vertebrata</taxon>
        <taxon>Euteleostomi</taxon>
        <taxon>Mammalia</taxon>
        <taxon>Eutheria</taxon>
        <taxon>Laurasiatheria</taxon>
        <taxon>Artiodactyla</taxon>
        <taxon>Ruminantia</taxon>
        <taxon>Pecora</taxon>
        <taxon>Bovidae</taxon>
        <taxon>Bovinae</taxon>
        <taxon>Bos</taxon>
    </lineage>
</organism>
<sequence>MWNQSSTNHPELSRPALNKDFWGYLEQQHITAQLKVALSIQCTFIWIPHNSNFAFGNLSLPTLPCLDQELIKCL</sequence>
<keyword evidence="2" id="KW-1185">Reference proteome</keyword>
<evidence type="ECO:0000313" key="2">
    <source>
        <dbReference type="Proteomes" id="UP000314981"/>
    </source>
</evidence>
<dbReference type="AlphaFoldDB" id="A0A4W2BP37"/>
<reference evidence="2" key="1">
    <citation type="submission" date="2018-11" db="EMBL/GenBank/DDBJ databases">
        <title>Haplotype-resolved cattle genomes.</title>
        <authorList>
            <person name="Low W.Y."/>
            <person name="Tearle R."/>
            <person name="Bickhart D.M."/>
            <person name="Rosen B.D."/>
            <person name="Koren S."/>
            <person name="Rhie A."/>
            <person name="Hiendleder S."/>
            <person name="Phillippy A.M."/>
            <person name="Smith T.P.L."/>
            <person name="Williams J.L."/>
        </authorList>
    </citation>
    <scope>NUCLEOTIDE SEQUENCE [LARGE SCALE GENOMIC DNA]</scope>
</reference>
<accession>A0A4W2BP37</accession>
<evidence type="ECO:0000313" key="1">
    <source>
        <dbReference type="Ensembl" id="ENSBIXP00000000490.1"/>
    </source>
</evidence>
<dbReference type="STRING" id="30522.A0A4W2BP37"/>
<name>A0A4W2BP37_BOBOX</name>
<reference evidence="1" key="2">
    <citation type="submission" date="2025-08" db="UniProtKB">
        <authorList>
            <consortium name="Ensembl"/>
        </authorList>
    </citation>
    <scope>IDENTIFICATION</scope>
</reference>
<dbReference type="Ensembl" id="ENSBIXT00000053048.1">
    <property type="protein sequence ID" value="ENSBIXP00000000490.1"/>
    <property type="gene ID" value="ENSBIXG00000029777.1"/>
</dbReference>
<protein>
    <submittedName>
        <fullName evidence="1">Uncharacterized protein</fullName>
    </submittedName>
</protein>
<dbReference type="Proteomes" id="UP000314981">
    <property type="component" value="Unassembled WGS sequence"/>
</dbReference>
<proteinExistence type="predicted"/>